<protein>
    <recommendedName>
        <fullName evidence="3">Solute-binding protein family 3/N-terminal domain-containing protein</fullName>
    </recommendedName>
</protein>
<dbReference type="CDD" id="cd13530">
    <property type="entry name" value="PBP2_peptides_like"/>
    <property type="match status" value="1"/>
</dbReference>
<keyword evidence="5" id="KW-1185">Reference proteome</keyword>
<reference evidence="4 5" key="1">
    <citation type="journal article" date="2016" name="Int. J. Syst. Evol. Microbiol.">
        <title>Pseudaminobacter manganicus sp. nov., isolated from sludge of a manganese mine.</title>
        <authorList>
            <person name="Li J."/>
            <person name="Huang J."/>
            <person name="Liao S."/>
            <person name="Wang G."/>
        </authorList>
    </citation>
    <scope>NUCLEOTIDE SEQUENCE [LARGE SCALE GENOMIC DNA]</scope>
    <source>
        <strain evidence="4 5">JH-7</strain>
    </source>
</reference>
<dbReference type="Pfam" id="PF00497">
    <property type="entry name" value="SBP_bac_3"/>
    <property type="match status" value="1"/>
</dbReference>
<organism evidence="4 5">
    <name type="scientific">Manganibacter manganicus</name>
    <dbReference type="NCBI Taxonomy" id="1873176"/>
    <lineage>
        <taxon>Bacteria</taxon>
        <taxon>Pseudomonadati</taxon>
        <taxon>Pseudomonadota</taxon>
        <taxon>Alphaproteobacteria</taxon>
        <taxon>Hyphomicrobiales</taxon>
        <taxon>Phyllobacteriaceae</taxon>
        <taxon>Manganibacter</taxon>
    </lineage>
</organism>
<dbReference type="Gene3D" id="3.40.190.10">
    <property type="entry name" value="Periplasmic binding protein-like II"/>
    <property type="match status" value="2"/>
</dbReference>
<comment type="caution">
    <text evidence="4">The sequence shown here is derived from an EMBL/GenBank/DDBJ whole genome shotgun (WGS) entry which is preliminary data.</text>
</comment>
<feature type="signal peptide" evidence="2">
    <location>
        <begin position="1"/>
        <end position="25"/>
    </location>
</feature>
<dbReference type="EMBL" id="MDET01000039">
    <property type="protein sequence ID" value="OQM74114.1"/>
    <property type="molecule type" value="Genomic_DNA"/>
</dbReference>
<dbReference type="Proteomes" id="UP000191905">
    <property type="component" value="Unassembled WGS sequence"/>
</dbReference>
<dbReference type="PANTHER" id="PTHR35936">
    <property type="entry name" value="MEMBRANE-BOUND LYTIC MUREIN TRANSGLYCOSYLASE F"/>
    <property type="match status" value="1"/>
</dbReference>
<gene>
    <name evidence="4" type="ORF">BFN67_22680</name>
</gene>
<dbReference type="PANTHER" id="PTHR35936:SF17">
    <property type="entry name" value="ARGININE-BINDING EXTRACELLULAR PROTEIN ARTP"/>
    <property type="match status" value="1"/>
</dbReference>
<accession>A0A1V8RLT8</accession>
<sequence length="289" mass="31497">MSKRFLAGAVGAMVSLMAMASSASAQGQCLADIRERGVLMSANAVLGLKPYVWKNEATGEYEGFEAEFLAEIAERIGVADWDYAITDWSTMIPGLKAGRWDIILSSMFVTQERIQGAEIAFTDPYFRLYNVVTVLKDSDIQSIEDLAGKTVASVLGTMDSANAHAMQERGEVAEVLDFNGFGEPFQALRSGQAAAVVLDHGSFHAQAEELDDIRTVGEPMNYQPKPEWAEAEAEAPYILGSLAIGVRQECPDLLDAINTALAEMNADGTRREILEKYGLWSEEQAVLTK</sequence>
<dbReference type="OrthoDB" id="9807134at2"/>
<evidence type="ECO:0000313" key="5">
    <source>
        <dbReference type="Proteomes" id="UP000191905"/>
    </source>
</evidence>
<evidence type="ECO:0000256" key="1">
    <source>
        <dbReference type="ARBA" id="ARBA00022729"/>
    </source>
</evidence>
<dbReference type="STRING" id="1873176.BFN67_22680"/>
<evidence type="ECO:0000256" key="2">
    <source>
        <dbReference type="SAM" id="SignalP"/>
    </source>
</evidence>
<feature type="chain" id="PRO_5013026079" description="Solute-binding protein family 3/N-terminal domain-containing protein" evidence="2">
    <location>
        <begin position="26"/>
        <end position="289"/>
    </location>
</feature>
<dbReference type="SUPFAM" id="SSF53850">
    <property type="entry name" value="Periplasmic binding protein-like II"/>
    <property type="match status" value="1"/>
</dbReference>
<proteinExistence type="predicted"/>
<dbReference type="AlphaFoldDB" id="A0A1V8RLT8"/>
<dbReference type="InterPro" id="IPR001638">
    <property type="entry name" value="Solute-binding_3/MltF_N"/>
</dbReference>
<dbReference type="RefSeq" id="WP_080921069.1">
    <property type="nucleotide sequence ID" value="NZ_MDET01000039.1"/>
</dbReference>
<evidence type="ECO:0000259" key="3">
    <source>
        <dbReference type="SMART" id="SM00062"/>
    </source>
</evidence>
<evidence type="ECO:0000313" key="4">
    <source>
        <dbReference type="EMBL" id="OQM74114.1"/>
    </source>
</evidence>
<feature type="domain" description="Solute-binding protein family 3/N-terminal" evidence="3">
    <location>
        <begin position="43"/>
        <end position="281"/>
    </location>
</feature>
<dbReference type="SMART" id="SM00062">
    <property type="entry name" value="PBPb"/>
    <property type="match status" value="1"/>
</dbReference>
<name>A0A1V8RLT8_9HYPH</name>
<keyword evidence="1 2" id="KW-0732">Signal</keyword>